<dbReference type="Proteomes" id="UP000799438">
    <property type="component" value="Unassembled WGS sequence"/>
</dbReference>
<dbReference type="GO" id="GO:0020037">
    <property type="term" value="F:heme binding"/>
    <property type="evidence" value="ECO:0007669"/>
    <property type="project" value="InterPro"/>
</dbReference>
<protein>
    <recommendedName>
        <fullName evidence="4">Cytochrome P450</fullName>
    </recommendedName>
</protein>
<proteinExistence type="predicted"/>
<dbReference type="InterPro" id="IPR036396">
    <property type="entry name" value="Cyt_P450_sf"/>
</dbReference>
<organism evidence="2 3">
    <name type="scientific">Aplosporella prunicola CBS 121167</name>
    <dbReference type="NCBI Taxonomy" id="1176127"/>
    <lineage>
        <taxon>Eukaryota</taxon>
        <taxon>Fungi</taxon>
        <taxon>Dikarya</taxon>
        <taxon>Ascomycota</taxon>
        <taxon>Pezizomycotina</taxon>
        <taxon>Dothideomycetes</taxon>
        <taxon>Dothideomycetes incertae sedis</taxon>
        <taxon>Botryosphaeriales</taxon>
        <taxon>Aplosporellaceae</taxon>
        <taxon>Aplosporella</taxon>
    </lineage>
</organism>
<keyword evidence="1" id="KW-0472">Membrane</keyword>
<dbReference type="GO" id="GO:0016705">
    <property type="term" value="F:oxidoreductase activity, acting on paired donors, with incorporation or reduction of molecular oxygen"/>
    <property type="evidence" value="ECO:0007669"/>
    <property type="project" value="InterPro"/>
</dbReference>
<dbReference type="GeneID" id="54298651"/>
<dbReference type="InterPro" id="IPR050121">
    <property type="entry name" value="Cytochrome_P450_monoxygenase"/>
</dbReference>
<evidence type="ECO:0000313" key="2">
    <source>
        <dbReference type="EMBL" id="KAF2137719.1"/>
    </source>
</evidence>
<feature type="transmembrane region" description="Helical" evidence="1">
    <location>
        <begin position="17"/>
        <end position="35"/>
    </location>
</feature>
<sequence length="174" mass="18757">MALLSLLPSDATSTAQALLYALTTLLSLTLLHALLRALTSPHVRIPGPPLARLTKLWYLCQIQRADFHGTNIALHARHGPVVRVAPRWFSLDDPGAVRAVYGHGTRFVKGSWYVASGDPDACVEDIFSGRDVGVHAANRRKVAGLYAMSMLVRMEGAVDATVAVMEARLGEMAG</sequence>
<evidence type="ECO:0000256" key="1">
    <source>
        <dbReference type="SAM" id="Phobius"/>
    </source>
</evidence>
<keyword evidence="1" id="KW-0812">Transmembrane</keyword>
<dbReference type="Gene3D" id="1.10.630.10">
    <property type="entry name" value="Cytochrome P450"/>
    <property type="match status" value="1"/>
</dbReference>
<dbReference type="RefSeq" id="XP_033393434.1">
    <property type="nucleotide sequence ID" value="XM_033541155.1"/>
</dbReference>
<dbReference type="GO" id="GO:0004497">
    <property type="term" value="F:monooxygenase activity"/>
    <property type="evidence" value="ECO:0007669"/>
    <property type="project" value="InterPro"/>
</dbReference>
<dbReference type="GO" id="GO:0005506">
    <property type="term" value="F:iron ion binding"/>
    <property type="evidence" value="ECO:0007669"/>
    <property type="project" value="InterPro"/>
</dbReference>
<gene>
    <name evidence="2" type="ORF">K452DRAFT_291318</name>
</gene>
<keyword evidence="1" id="KW-1133">Transmembrane helix</keyword>
<dbReference type="OrthoDB" id="3934656at2759"/>
<dbReference type="PANTHER" id="PTHR24305:SF190">
    <property type="entry name" value="P450, PUTATIVE (EUROFUNG)-RELATED"/>
    <property type="match status" value="1"/>
</dbReference>
<evidence type="ECO:0008006" key="4">
    <source>
        <dbReference type="Google" id="ProtNLM"/>
    </source>
</evidence>
<name>A0A6A6B0L2_9PEZI</name>
<dbReference type="PANTHER" id="PTHR24305">
    <property type="entry name" value="CYTOCHROME P450"/>
    <property type="match status" value="1"/>
</dbReference>
<keyword evidence="3" id="KW-1185">Reference proteome</keyword>
<dbReference type="SUPFAM" id="SSF48264">
    <property type="entry name" value="Cytochrome P450"/>
    <property type="match status" value="1"/>
</dbReference>
<dbReference type="EMBL" id="ML995500">
    <property type="protein sequence ID" value="KAF2137719.1"/>
    <property type="molecule type" value="Genomic_DNA"/>
</dbReference>
<dbReference type="AlphaFoldDB" id="A0A6A6B0L2"/>
<reference evidence="2" key="1">
    <citation type="journal article" date="2020" name="Stud. Mycol.">
        <title>101 Dothideomycetes genomes: a test case for predicting lifestyles and emergence of pathogens.</title>
        <authorList>
            <person name="Haridas S."/>
            <person name="Albert R."/>
            <person name="Binder M."/>
            <person name="Bloem J."/>
            <person name="Labutti K."/>
            <person name="Salamov A."/>
            <person name="Andreopoulos B."/>
            <person name="Baker S."/>
            <person name="Barry K."/>
            <person name="Bills G."/>
            <person name="Bluhm B."/>
            <person name="Cannon C."/>
            <person name="Castanera R."/>
            <person name="Culley D."/>
            <person name="Daum C."/>
            <person name="Ezra D."/>
            <person name="Gonzalez J."/>
            <person name="Henrissat B."/>
            <person name="Kuo A."/>
            <person name="Liang C."/>
            <person name="Lipzen A."/>
            <person name="Lutzoni F."/>
            <person name="Magnuson J."/>
            <person name="Mondo S."/>
            <person name="Nolan M."/>
            <person name="Ohm R."/>
            <person name="Pangilinan J."/>
            <person name="Park H.-J."/>
            <person name="Ramirez L."/>
            <person name="Alfaro M."/>
            <person name="Sun H."/>
            <person name="Tritt A."/>
            <person name="Yoshinaga Y."/>
            <person name="Zwiers L.-H."/>
            <person name="Turgeon B."/>
            <person name="Goodwin S."/>
            <person name="Spatafora J."/>
            <person name="Crous P."/>
            <person name="Grigoriev I."/>
        </authorList>
    </citation>
    <scope>NUCLEOTIDE SEQUENCE</scope>
    <source>
        <strain evidence="2">CBS 121167</strain>
    </source>
</reference>
<accession>A0A6A6B0L2</accession>
<evidence type="ECO:0000313" key="3">
    <source>
        <dbReference type="Proteomes" id="UP000799438"/>
    </source>
</evidence>